<gene>
    <name evidence="1" type="ORF">SAMN04488045_0867</name>
</gene>
<dbReference type="RefSeq" id="WP_103909211.1">
    <property type="nucleotide sequence ID" value="NZ_FNUZ01000001.1"/>
</dbReference>
<dbReference type="OrthoDB" id="9153840at2"/>
<protein>
    <submittedName>
        <fullName evidence="1">Uncharacterized protein</fullName>
    </submittedName>
</protein>
<name>A0A1H5U7C3_9RHOB</name>
<accession>A0A1H5U7C3</accession>
<evidence type="ECO:0000313" key="1">
    <source>
        <dbReference type="EMBL" id="SEF70187.1"/>
    </source>
</evidence>
<evidence type="ECO:0000313" key="2">
    <source>
        <dbReference type="Proteomes" id="UP000236752"/>
    </source>
</evidence>
<proteinExistence type="predicted"/>
<sequence>MKGIVEEKGDRVKHIAICFFGIPRSLRLTYPSIQKNVIEPAKLVGNVSLHAHYFEQTKIDNPRSGEFGELDPDEKHWLTYETLDVDQPGIPPVTNLFEELITFGDSWKDENRSISNLCQQLFSLRKVTQQALASNPDIVAFVRPDLVYHDSLADVFDAAVKDETSRIFTPYWQTGRGLNDRFCVTVGTHAAEQFGFRIDRALEYCKRGPRKIGSERLVAMAMENTPISPISHRASRVRFDGSTREENFDTPLFSKLRRSCKNIPQPGIRSIAQHLLRLTQAILVGRRYTDICAAQLTFGRTKKVTHSLVHNAEDVR</sequence>
<keyword evidence="2" id="KW-1185">Reference proteome</keyword>
<dbReference type="AlphaFoldDB" id="A0A1H5U7C3"/>
<organism evidence="1 2">
    <name type="scientific">Thalassococcus halodurans</name>
    <dbReference type="NCBI Taxonomy" id="373675"/>
    <lineage>
        <taxon>Bacteria</taxon>
        <taxon>Pseudomonadati</taxon>
        <taxon>Pseudomonadota</taxon>
        <taxon>Alphaproteobacteria</taxon>
        <taxon>Rhodobacterales</taxon>
        <taxon>Roseobacteraceae</taxon>
        <taxon>Thalassococcus</taxon>
    </lineage>
</organism>
<dbReference type="Proteomes" id="UP000236752">
    <property type="component" value="Unassembled WGS sequence"/>
</dbReference>
<reference evidence="1 2" key="1">
    <citation type="submission" date="2016-10" db="EMBL/GenBank/DDBJ databases">
        <authorList>
            <person name="de Groot N.N."/>
        </authorList>
    </citation>
    <scope>NUCLEOTIDE SEQUENCE [LARGE SCALE GENOMIC DNA]</scope>
    <source>
        <strain evidence="1 2">DSM 26915</strain>
    </source>
</reference>
<dbReference type="EMBL" id="FNUZ01000001">
    <property type="protein sequence ID" value="SEF70187.1"/>
    <property type="molecule type" value="Genomic_DNA"/>
</dbReference>